<name>A0ABQ5YJ00_9NEIS</name>
<dbReference type="Proteomes" id="UP001156706">
    <property type="component" value="Unassembled WGS sequence"/>
</dbReference>
<evidence type="ECO:0008006" key="3">
    <source>
        <dbReference type="Google" id="ProtNLM"/>
    </source>
</evidence>
<protein>
    <recommendedName>
        <fullName evidence="3">Zorya protein ZorC EH domain-containing protein</fullName>
    </recommendedName>
</protein>
<gene>
    <name evidence="1" type="ORF">GCM10007907_37900</name>
</gene>
<dbReference type="RefSeq" id="WP_284198066.1">
    <property type="nucleotide sequence ID" value="NZ_BSOG01000006.1"/>
</dbReference>
<dbReference type="EMBL" id="BSOG01000006">
    <property type="protein sequence ID" value="GLR15000.1"/>
    <property type="molecule type" value="Genomic_DNA"/>
</dbReference>
<proteinExistence type="predicted"/>
<keyword evidence="2" id="KW-1185">Reference proteome</keyword>
<comment type="caution">
    <text evidence="1">The sequence shown here is derived from an EMBL/GenBank/DDBJ whole genome shotgun (WGS) entry which is preliminary data.</text>
</comment>
<evidence type="ECO:0000313" key="2">
    <source>
        <dbReference type="Proteomes" id="UP001156706"/>
    </source>
</evidence>
<accession>A0ABQ5YJ00</accession>
<reference evidence="2" key="1">
    <citation type="journal article" date="2019" name="Int. J. Syst. Evol. Microbiol.">
        <title>The Global Catalogue of Microorganisms (GCM) 10K type strain sequencing project: providing services to taxonomists for standard genome sequencing and annotation.</title>
        <authorList>
            <consortium name="The Broad Institute Genomics Platform"/>
            <consortium name="The Broad Institute Genome Sequencing Center for Infectious Disease"/>
            <person name="Wu L."/>
            <person name="Ma J."/>
        </authorList>
    </citation>
    <scope>NUCLEOTIDE SEQUENCE [LARGE SCALE GENOMIC DNA]</scope>
    <source>
        <strain evidence="2">NBRC 110044</strain>
    </source>
</reference>
<organism evidence="1 2">
    <name type="scientific">Chitinimonas prasina</name>
    <dbReference type="NCBI Taxonomy" id="1434937"/>
    <lineage>
        <taxon>Bacteria</taxon>
        <taxon>Pseudomonadati</taxon>
        <taxon>Pseudomonadota</taxon>
        <taxon>Betaproteobacteria</taxon>
        <taxon>Neisseriales</taxon>
        <taxon>Chitinibacteraceae</taxon>
        <taxon>Chitinimonas</taxon>
    </lineage>
</organism>
<sequence>MFDFKGLIDALMRRAREEEDSGPSATRLLIDLPRDETLVVLTEIIKALAALNRNAKVGLKERYQAVQAFDDKARPLAQVLVRVFRSEEKIDSISPRQALPSLLACWKELASAYKLCLKQHAQSPNKRFAQDAELITLRSVSYYALQAKWAYLRYFDAEPRLWRSLNRLYQIAEAAGFANKSMQAYPDAEATSVSQIYRHAMLLKLAEPERRRIEEIWQVDRWLQHWQEKVTLEKIIRPRDQTYAINLDETRPPMKLRRNMVGERYRYLDTEPLADYLAELALNAGKGIFPVAIPVPAKADQPAVASLLSDLALIYSRAGQTRSRRSERRHKEHSTSAALGLNRIYQLLRANGGARDWEEWTLADESANGMGAHYKAKFDDKLAVCEVLALKDEDGVWLAVVRRLNKSREGLVKVGAERLGMQPTPVMLEDNGQSLPALYCAESPHGRILLMGRDKHHKGGLYTLSSGSKRYQITLGAPIETLPDYIISSFSVTAKG</sequence>
<evidence type="ECO:0000313" key="1">
    <source>
        <dbReference type="EMBL" id="GLR15000.1"/>
    </source>
</evidence>